<dbReference type="Proteomes" id="UP000005459">
    <property type="component" value="Unassembled WGS sequence"/>
</dbReference>
<name>F9U5V6_9GAMM</name>
<proteinExistence type="predicted"/>
<dbReference type="Pfam" id="PF14072">
    <property type="entry name" value="DndB"/>
    <property type="match status" value="1"/>
</dbReference>
<reference evidence="1 2" key="1">
    <citation type="submission" date="2011-06" db="EMBL/GenBank/DDBJ databases">
        <title>The draft genome of Thiocapsa marina 5811.</title>
        <authorList>
            <consortium name="US DOE Joint Genome Institute (JGI-PGF)"/>
            <person name="Lucas S."/>
            <person name="Han J."/>
            <person name="Cheng J.-F."/>
            <person name="Goodwin L."/>
            <person name="Pitluck S."/>
            <person name="Peters L."/>
            <person name="Land M.L."/>
            <person name="Hauser L."/>
            <person name="Vogl K."/>
            <person name="Liu Z."/>
            <person name="Imhoff J."/>
            <person name="Thiel V."/>
            <person name="Frigaard N.-U."/>
            <person name="Bryant D."/>
            <person name="Woyke T.J."/>
        </authorList>
    </citation>
    <scope>NUCLEOTIDE SEQUENCE [LARGE SCALE GENOMIC DNA]</scope>
    <source>
        <strain evidence="1 2">5811</strain>
    </source>
</reference>
<evidence type="ECO:0000313" key="1">
    <source>
        <dbReference type="EMBL" id="EGV20529.1"/>
    </source>
</evidence>
<evidence type="ECO:0000313" key="2">
    <source>
        <dbReference type="Proteomes" id="UP000005459"/>
    </source>
</evidence>
<keyword evidence="2" id="KW-1185">Reference proteome</keyword>
<dbReference type="RefSeq" id="WP_007191185.1">
    <property type="nucleotide sequence ID" value="NZ_AFWV01000001.1"/>
</dbReference>
<dbReference type="PATRIC" id="fig|768671.3.peg.346"/>
<dbReference type="eggNOG" id="ENOG502Z8U6">
    <property type="taxonomic scope" value="Bacteria"/>
</dbReference>
<gene>
    <name evidence="1" type="ORF">ThimaDRAFT_0307</name>
</gene>
<protein>
    <submittedName>
        <fullName evidence="1">DNA sulfur modification protein DndB</fullName>
    </submittedName>
</protein>
<dbReference type="NCBIfam" id="TIGR03233">
    <property type="entry name" value="DNA_S_dndB"/>
    <property type="match status" value="1"/>
</dbReference>
<sequence>MDTAPTLTFPVIRGLEAGREYFVAMWTLRMLRRISVFHEDDLPPEMRSRRTLNPARVPEISEYILDNPDDYVLSAITVSIDSDLSFDPLPGESRLGILRVPMDARFVMNDGHHRRAAIIEVLKQRPELAQETIAVMFFRDTGLERCRQMFSDLNRHAIRPSRSLGLLYEQRDDKARLAKLVVMESEIFRNIMDMQKTSLAKRSRKLFTLSALHNACADFMTGMTTGNLADDAALARGFWEAVALEMPTWIQVKEGNLSAGEVREGFVHAHGITLQALGRSGNALLQSQPDDWRDHLVALRRIDWSRSNTELWDGRALVGGKVVRGNINLVLTTNVIKQVLGLPLDAEEQNVENTHRAAREPVGCMPK</sequence>
<dbReference type="EMBL" id="AFWV01000001">
    <property type="protein sequence ID" value="EGV20529.1"/>
    <property type="molecule type" value="Genomic_DNA"/>
</dbReference>
<dbReference type="STRING" id="768671.ThimaDRAFT_0307"/>
<dbReference type="AlphaFoldDB" id="F9U5V6"/>
<organism evidence="1 2">
    <name type="scientific">Thiocapsa marina 5811</name>
    <dbReference type="NCBI Taxonomy" id="768671"/>
    <lineage>
        <taxon>Bacteria</taxon>
        <taxon>Pseudomonadati</taxon>
        <taxon>Pseudomonadota</taxon>
        <taxon>Gammaproteobacteria</taxon>
        <taxon>Chromatiales</taxon>
        <taxon>Chromatiaceae</taxon>
        <taxon>Thiocapsa</taxon>
    </lineage>
</organism>
<dbReference type="NCBIfam" id="TIGR03187">
    <property type="entry name" value="DGQHR"/>
    <property type="match status" value="1"/>
</dbReference>
<dbReference type="OrthoDB" id="3524978at2"/>
<dbReference type="InterPro" id="IPR017642">
    <property type="entry name" value="DNA_S_mod_DndB"/>
</dbReference>
<dbReference type="InterPro" id="IPR017601">
    <property type="entry name" value="DGQHR-contain_dom"/>
</dbReference>
<accession>F9U5V6</accession>
<dbReference type="CDD" id="cd16412">
    <property type="entry name" value="dndB"/>
    <property type="match status" value="1"/>
</dbReference>